<dbReference type="RefSeq" id="WP_188818873.1">
    <property type="nucleotide sequence ID" value="NZ_BMLK01000005.1"/>
</dbReference>
<comment type="cofactor">
    <cofactor evidence="1">
        <name>FMN</name>
        <dbReference type="ChEBI" id="CHEBI:58210"/>
    </cofactor>
</comment>
<keyword evidence="6" id="KW-0560">Oxidoreductase</keyword>
<dbReference type="SUPFAM" id="SSF51395">
    <property type="entry name" value="FMN-linked oxidoreductases"/>
    <property type="match status" value="1"/>
</dbReference>
<evidence type="ECO:0000313" key="8">
    <source>
        <dbReference type="EMBL" id="GGN46258.1"/>
    </source>
</evidence>
<dbReference type="Pfam" id="PF01180">
    <property type="entry name" value="DHO_dh"/>
    <property type="match status" value="1"/>
</dbReference>
<dbReference type="InterPro" id="IPR050074">
    <property type="entry name" value="DHO_dehydrogenase"/>
</dbReference>
<dbReference type="PANTHER" id="PTHR48109">
    <property type="entry name" value="DIHYDROOROTATE DEHYDROGENASE (QUINONE), MITOCHONDRIAL-RELATED"/>
    <property type="match status" value="1"/>
</dbReference>
<dbReference type="Proteomes" id="UP000605099">
    <property type="component" value="Unassembled WGS sequence"/>
</dbReference>
<keyword evidence="9" id="KW-1185">Reference proteome</keyword>
<feature type="domain" description="Dihydroorotate dehydrogenase catalytic" evidence="7">
    <location>
        <begin position="87"/>
        <end position="288"/>
    </location>
</feature>
<dbReference type="InterPro" id="IPR013785">
    <property type="entry name" value="Aldolase_TIM"/>
</dbReference>
<dbReference type="InterPro" id="IPR012135">
    <property type="entry name" value="Dihydroorotate_DH_1_2"/>
</dbReference>
<evidence type="ECO:0000313" key="9">
    <source>
        <dbReference type="Proteomes" id="UP000605099"/>
    </source>
</evidence>
<dbReference type="Gene3D" id="3.20.20.70">
    <property type="entry name" value="Aldolase class I"/>
    <property type="match status" value="1"/>
</dbReference>
<evidence type="ECO:0000256" key="4">
    <source>
        <dbReference type="ARBA" id="ARBA00022643"/>
    </source>
</evidence>
<comment type="caution">
    <text evidence="8">The sequence shown here is derived from an EMBL/GenBank/DDBJ whole genome shotgun (WGS) entry which is preliminary data.</text>
</comment>
<name>A0ABQ2JJ21_9SPHN</name>
<comment type="pathway">
    <text evidence="2">Pyrimidine metabolism; UMP biosynthesis via de novo pathway.</text>
</comment>
<evidence type="ECO:0000259" key="7">
    <source>
        <dbReference type="Pfam" id="PF01180"/>
    </source>
</evidence>
<sequence length="341" mass="36176">MTLGTTYLGLDLAHPVIAGASPLSATLDGIKRLEDAGAAAIVTASLYEEELIDEEEALEAAAMVGAESHPEVTSYLPPRCGCRSPLAAHLETIRRAAEAVALPLVASLSATTREGWAGIAADLQAAGAAALELNFHHVATDPTETSADVERRLVETVRDVRAAVHLPIAVKLSPYFTALPHLAAGLAEAGANGIVLFNRLYEPDIDLETMTFQPNLELSTREDIRLPLMWIALLSGKTALCMAASGGVERTDDVIKYLLAGADVVQTVSALLRHGPEHLARLVKGLTEWTQGHGATSVAEVRGRMSADRLDDPEVLVRAHQTTALLLRHPCRHAGRGVTGL</sequence>
<reference evidence="9" key="1">
    <citation type="journal article" date="2019" name="Int. J. Syst. Evol. Microbiol.">
        <title>The Global Catalogue of Microorganisms (GCM) 10K type strain sequencing project: providing services to taxonomists for standard genome sequencing and annotation.</title>
        <authorList>
            <consortium name="The Broad Institute Genomics Platform"/>
            <consortium name="The Broad Institute Genome Sequencing Center for Infectious Disease"/>
            <person name="Wu L."/>
            <person name="Ma J."/>
        </authorList>
    </citation>
    <scope>NUCLEOTIDE SEQUENCE [LARGE SCALE GENOMIC DNA]</scope>
    <source>
        <strain evidence="9">CGMCC 1.6784</strain>
    </source>
</reference>
<evidence type="ECO:0000256" key="5">
    <source>
        <dbReference type="ARBA" id="ARBA00022975"/>
    </source>
</evidence>
<evidence type="ECO:0000256" key="1">
    <source>
        <dbReference type="ARBA" id="ARBA00001917"/>
    </source>
</evidence>
<organism evidence="8 9">
    <name type="scientific">Novosphingobium indicum</name>
    <dbReference type="NCBI Taxonomy" id="462949"/>
    <lineage>
        <taxon>Bacteria</taxon>
        <taxon>Pseudomonadati</taxon>
        <taxon>Pseudomonadota</taxon>
        <taxon>Alphaproteobacteria</taxon>
        <taxon>Sphingomonadales</taxon>
        <taxon>Sphingomonadaceae</taxon>
        <taxon>Novosphingobium</taxon>
    </lineage>
</organism>
<protein>
    <submittedName>
        <fullName evidence="8">Dihydroorotate dehydrogenase</fullName>
    </submittedName>
</protein>
<proteinExistence type="predicted"/>
<keyword evidence="5" id="KW-0665">Pyrimidine biosynthesis</keyword>
<accession>A0ABQ2JJ21</accession>
<evidence type="ECO:0000256" key="2">
    <source>
        <dbReference type="ARBA" id="ARBA00004725"/>
    </source>
</evidence>
<dbReference type="NCBIfam" id="NF005741">
    <property type="entry name" value="PRK07565.1"/>
    <property type="match status" value="1"/>
</dbReference>
<gene>
    <name evidence="8" type="ORF">GCM10011349_13230</name>
</gene>
<keyword evidence="3" id="KW-0285">Flavoprotein</keyword>
<evidence type="ECO:0000256" key="6">
    <source>
        <dbReference type="ARBA" id="ARBA00023002"/>
    </source>
</evidence>
<keyword evidence="4" id="KW-0288">FMN</keyword>
<dbReference type="EMBL" id="BMLK01000005">
    <property type="protein sequence ID" value="GGN46258.1"/>
    <property type="molecule type" value="Genomic_DNA"/>
</dbReference>
<dbReference type="InterPro" id="IPR005720">
    <property type="entry name" value="Dihydroorotate_DH_cat"/>
</dbReference>
<dbReference type="PIRSF" id="PIRSF000164">
    <property type="entry name" value="DHO_oxidase"/>
    <property type="match status" value="1"/>
</dbReference>
<dbReference type="PANTHER" id="PTHR48109:SF3">
    <property type="entry name" value="SLL0744 PROTEIN"/>
    <property type="match status" value="1"/>
</dbReference>
<evidence type="ECO:0000256" key="3">
    <source>
        <dbReference type="ARBA" id="ARBA00022630"/>
    </source>
</evidence>